<evidence type="ECO:0000259" key="2">
    <source>
        <dbReference type="PROSITE" id="PS50020"/>
    </source>
</evidence>
<dbReference type="EMBL" id="KN847477">
    <property type="protein sequence ID" value="KIX06797.1"/>
    <property type="molecule type" value="Genomic_DNA"/>
</dbReference>
<organism evidence="3 4">
    <name type="scientific">Rhinocladiella mackenziei CBS 650.93</name>
    <dbReference type="NCBI Taxonomy" id="1442369"/>
    <lineage>
        <taxon>Eukaryota</taxon>
        <taxon>Fungi</taxon>
        <taxon>Dikarya</taxon>
        <taxon>Ascomycota</taxon>
        <taxon>Pezizomycotina</taxon>
        <taxon>Eurotiomycetes</taxon>
        <taxon>Chaetothyriomycetidae</taxon>
        <taxon>Chaetothyriales</taxon>
        <taxon>Herpotrichiellaceae</taxon>
        <taxon>Rhinocladiella</taxon>
    </lineage>
</organism>
<name>A0A0D2FWW5_9EURO</name>
<dbReference type="AlphaFoldDB" id="A0A0D2FWW5"/>
<dbReference type="OrthoDB" id="2444812at2759"/>
<dbReference type="RefSeq" id="XP_013273933.1">
    <property type="nucleotide sequence ID" value="XM_013418479.1"/>
</dbReference>
<evidence type="ECO:0000313" key="4">
    <source>
        <dbReference type="Proteomes" id="UP000053617"/>
    </source>
</evidence>
<feature type="compositionally biased region" description="Pro residues" evidence="1">
    <location>
        <begin position="66"/>
        <end position="83"/>
    </location>
</feature>
<feature type="region of interest" description="Disordered" evidence="1">
    <location>
        <begin position="14"/>
        <end position="89"/>
    </location>
</feature>
<keyword evidence="4" id="KW-1185">Reference proteome</keyword>
<evidence type="ECO:0000256" key="1">
    <source>
        <dbReference type="SAM" id="MobiDB-lite"/>
    </source>
</evidence>
<dbReference type="Gene3D" id="2.20.70.10">
    <property type="match status" value="1"/>
</dbReference>
<feature type="compositionally biased region" description="Low complexity" evidence="1">
    <location>
        <begin position="220"/>
        <end position="230"/>
    </location>
</feature>
<dbReference type="SMART" id="SM00456">
    <property type="entry name" value="WW"/>
    <property type="match status" value="1"/>
</dbReference>
<feature type="compositionally biased region" description="Acidic residues" evidence="1">
    <location>
        <begin position="244"/>
        <end position="266"/>
    </location>
</feature>
<proteinExistence type="predicted"/>
<dbReference type="SUPFAM" id="SSF51045">
    <property type="entry name" value="WW domain"/>
    <property type="match status" value="1"/>
</dbReference>
<dbReference type="Pfam" id="PF00397">
    <property type="entry name" value="WW"/>
    <property type="match status" value="1"/>
</dbReference>
<feature type="region of interest" description="Disordered" evidence="1">
    <location>
        <begin position="188"/>
        <end position="277"/>
    </location>
</feature>
<feature type="region of interest" description="Disordered" evidence="1">
    <location>
        <begin position="104"/>
        <end position="165"/>
    </location>
</feature>
<feature type="domain" description="WW" evidence="2">
    <location>
        <begin position="80"/>
        <end position="114"/>
    </location>
</feature>
<feature type="compositionally biased region" description="Low complexity" evidence="1">
    <location>
        <begin position="193"/>
        <end position="206"/>
    </location>
</feature>
<dbReference type="VEuPathDB" id="FungiDB:Z518_04773"/>
<dbReference type="GeneID" id="25292844"/>
<dbReference type="Proteomes" id="UP000053617">
    <property type="component" value="Unassembled WGS sequence"/>
</dbReference>
<dbReference type="PROSITE" id="PS50020">
    <property type="entry name" value="WW_DOMAIN_2"/>
    <property type="match status" value="1"/>
</dbReference>
<dbReference type="STRING" id="1442369.A0A0D2FWW5"/>
<dbReference type="InterPro" id="IPR036020">
    <property type="entry name" value="WW_dom_sf"/>
</dbReference>
<dbReference type="HOGENOM" id="CLU_064759_0_0_1"/>
<feature type="compositionally biased region" description="Low complexity" evidence="1">
    <location>
        <begin position="52"/>
        <end position="65"/>
    </location>
</feature>
<reference evidence="3 4" key="1">
    <citation type="submission" date="2015-01" db="EMBL/GenBank/DDBJ databases">
        <title>The Genome Sequence of Rhinocladiella mackenzie CBS 650.93.</title>
        <authorList>
            <consortium name="The Broad Institute Genomics Platform"/>
            <person name="Cuomo C."/>
            <person name="de Hoog S."/>
            <person name="Gorbushina A."/>
            <person name="Stielow B."/>
            <person name="Teixiera M."/>
            <person name="Abouelleil A."/>
            <person name="Chapman S.B."/>
            <person name="Priest M."/>
            <person name="Young S.K."/>
            <person name="Wortman J."/>
            <person name="Nusbaum C."/>
            <person name="Birren B."/>
        </authorList>
    </citation>
    <scope>NUCLEOTIDE SEQUENCE [LARGE SCALE GENOMIC DNA]</scope>
    <source>
        <strain evidence="3 4">CBS 650.93</strain>
    </source>
</reference>
<sequence length="277" mass="29745">MSFFKKLKDELKEMLNDGDDGGKQKKEEEVHASDQTRDFHNQPPNVNDQRDPYGQPQQLYPQYGYSPPPPSGYDLPPSSPQLPPGWISQWEPNTQRHYYLEQTTGRTQYEPPSWGGAPSSGGLGFHQNYGGAMPAAPPMGGHGEHTRVYYGAPGHGHEENQGSGIGNMVVAGVGGAALGVLAANVLSDGDSHPAAATAPAGNGALPPAAPTEPPLEYNPELSSSQRSSLQEGREDLEEAKAEVAEESDPSSSDIEELQEAQEEYASEVESAHEELEE</sequence>
<feature type="compositionally biased region" description="Basic and acidic residues" evidence="1">
    <location>
        <begin position="14"/>
        <end position="40"/>
    </location>
</feature>
<dbReference type="InterPro" id="IPR001202">
    <property type="entry name" value="WW_dom"/>
</dbReference>
<evidence type="ECO:0000313" key="3">
    <source>
        <dbReference type="EMBL" id="KIX06797.1"/>
    </source>
</evidence>
<accession>A0A0D2FWW5</accession>
<gene>
    <name evidence="3" type="ORF">Z518_04773</name>
</gene>
<protein>
    <recommendedName>
        <fullName evidence="2">WW domain-containing protein</fullName>
    </recommendedName>
</protein>
<dbReference type="PROSITE" id="PS01159">
    <property type="entry name" value="WW_DOMAIN_1"/>
    <property type="match status" value="1"/>
</dbReference>